<accession>A0ABU7EV76</accession>
<protein>
    <submittedName>
        <fullName evidence="1">Uncharacterized protein</fullName>
    </submittedName>
</protein>
<dbReference type="Proteomes" id="UP001352852">
    <property type="component" value="Unassembled WGS sequence"/>
</dbReference>
<keyword evidence="2" id="KW-1185">Reference proteome</keyword>
<comment type="caution">
    <text evidence="1">The sequence shown here is derived from an EMBL/GenBank/DDBJ whole genome shotgun (WGS) entry which is preliminary data.</text>
</comment>
<evidence type="ECO:0000313" key="1">
    <source>
        <dbReference type="EMBL" id="MED6290124.1"/>
    </source>
</evidence>
<organism evidence="1 2">
    <name type="scientific">Characodon lateralis</name>
    <dbReference type="NCBI Taxonomy" id="208331"/>
    <lineage>
        <taxon>Eukaryota</taxon>
        <taxon>Metazoa</taxon>
        <taxon>Chordata</taxon>
        <taxon>Craniata</taxon>
        <taxon>Vertebrata</taxon>
        <taxon>Euteleostomi</taxon>
        <taxon>Actinopterygii</taxon>
        <taxon>Neopterygii</taxon>
        <taxon>Teleostei</taxon>
        <taxon>Neoteleostei</taxon>
        <taxon>Acanthomorphata</taxon>
        <taxon>Ovalentaria</taxon>
        <taxon>Atherinomorphae</taxon>
        <taxon>Cyprinodontiformes</taxon>
        <taxon>Goodeidae</taxon>
        <taxon>Characodon</taxon>
    </lineage>
</organism>
<sequence length="76" mass="8681">MFLILISLKEYKNVELKLPLLTLQPLPSHTASGNLTRLISCINSPSRLQIILPQPKLNSISIWCFQSRFQFHCSSL</sequence>
<reference evidence="1 2" key="1">
    <citation type="submission" date="2021-06" db="EMBL/GenBank/DDBJ databases">
        <authorList>
            <person name="Palmer J.M."/>
        </authorList>
    </citation>
    <scope>NUCLEOTIDE SEQUENCE [LARGE SCALE GENOMIC DNA]</scope>
    <source>
        <strain evidence="1 2">CL_MEX2019</strain>
        <tissue evidence="1">Muscle</tissue>
    </source>
</reference>
<evidence type="ECO:0000313" key="2">
    <source>
        <dbReference type="Proteomes" id="UP001352852"/>
    </source>
</evidence>
<name>A0ABU7EV76_9TELE</name>
<gene>
    <name evidence="1" type="ORF">CHARACLAT_009872</name>
</gene>
<proteinExistence type="predicted"/>
<dbReference type="EMBL" id="JAHUTJ010066189">
    <property type="protein sequence ID" value="MED6290124.1"/>
    <property type="molecule type" value="Genomic_DNA"/>
</dbReference>